<organism evidence="1 2">
    <name type="scientific">Brassica campestris</name>
    <name type="common">Field mustard</name>
    <dbReference type="NCBI Taxonomy" id="3711"/>
    <lineage>
        <taxon>Eukaryota</taxon>
        <taxon>Viridiplantae</taxon>
        <taxon>Streptophyta</taxon>
        <taxon>Embryophyta</taxon>
        <taxon>Tracheophyta</taxon>
        <taxon>Spermatophyta</taxon>
        <taxon>Magnoliopsida</taxon>
        <taxon>eudicotyledons</taxon>
        <taxon>Gunneridae</taxon>
        <taxon>Pentapetalae</taxon>
        <taxon>rosids</taxon>
        <taxon>malvids</taxon>
        <taxon>Brassicales</taxon>
        <taxon>Brassicaceae</taxon>
        <taxon>Brassiceae</taxon>
        <taxon>Brassica</taxon>
    </lineage>
</organism>
<sequence>SNTKDDESKVHVCSWKWSKWTHFWIGSWQKDDKKRVLRSKIERHCVIPRSCVHVHVHVTQ</sequence>
<protein>
    <submittedName>
        <fullName evidence="1">Uncharacterized protein</fullName>
    </submittedName>
</protein>
<evidence type="ECO:0000313" key="2">
    <source>
        <dbReference type="Proteomes" id="UP000694005"/>
    </source>
</evidence>
<dbReference type="EMBL" id="LS974618">
    <property type="protein sequence ID" value="CAG7891594.1"/>
    <property type="molecule type" value="Genomic_DNA"/>
</dbReference>
<feature type="non-terminal residue" evidence="1">
    <location>
        <position position="1"/>
    </location>
</feature>
<dbReference type="AlphaFoldDB" id="A0A8D9H4D5"/>
<evidence type="ECO:0000313" key="1">
    <source>
        <dbReference type="EMBL" id="CAG7891594.1"/>
    </source>
</evidence>
<name>A0A8D9H4D5_BRACM</name>
<proteinExistence type="predicted"/>
<gene>
    <name evidence="1" type="ORF">BRAPAZ1V2_A02P05460.2</name>
</gene>
<dbReference type="Proteomes" id="UP000694005">
    <property type="component" value="Chromosome A02"/>
</dbReference>
<accession>A0A8D9H4D5</accession>
<reference evidence="1 2" key="1">
    <citation type="submission" date="2021-07" db="EMBL/GenBank/DDBJ databases">
        <authorList>
            <consortium name="Genoscope - CEA"/>
            <person name="William W."/>
        </authorList>
    </citation>
    <scope>NUCLEOTIDE SEQUENCE [LARGE SCALE GENOMIC DNA]</scope>
</reference>
<dbReference type="Gramene" id="A02p05460.2_BraZ1">
    <property type="protein sequence ID" value="A02p05460.2_BraZ1.CDS.1"/>
    <property type="gene ID" value="A02g05460.2_BraZ1"/>
</dbReference>